<gene>
    <name evidence="8" type="ORF">OS493_026028</name>
</gene>
<dbReference type="PANTHER" id="PTHR23506">
    <property type="entry name" value="GH10249P"/>
    <property type="match status" value="1"/>
</dbReference>
<evidence type="ECO:0000256" key="5">
    <source>
        <dbReference type="ARBA" id="ARBA00023136"/>
    </source>
</evidence>
<accession>A0A9X0CKP0</accession>
<keyword evidence="5 6" id="KW-0472">Membrane</keyword>
<keyword evidence="4 6" id="KW-1133">Transmembrane helix</keyword>
<dbReference type="Gene3D" id="1.20.1250.20">
    <property type="entry name" value="MFS general substrate transporter like domains"/>
    <property type="match status" value="2"/>
</dbReference>
<dbReference type="GO" id="GO:0016020">
    <property type="term" value="C:membrane"/>
    <property type="evidence" value="ECO:0007669"/>
    <property type="project" value="UniProtKB-SubCell"/>
</dbReference>
<feature type="transmembrane region" description="Helical" evidence="6">
    <location>
        <begin position="175"/>
        <end position="202"/>
    </location>
</feature>
<dbReference type="InterPro" id="IPR036259">
    <property type="entry name" value="MFS_trans_sf"/>
</dbReference>
<evidence type="ECO:0000256" key="1">
    <source>
        <dbReference type="ARBA" id="ARBA00004141"/>
    </source>
</evidence>
<keyword evidence="9" id="KW-1185">Reference proteome</keyword>
<feature type="domain" description="Major facilitator superfamily (MFS) profile" evidence="7">
    <location>
        <begin position="48"/>
        <end position="298"/>
    </location>
</feature>
<feature type="transmembrane region" description="Helical" evidence="6">
    <location>
        <begin position="46"/>
        <end position="70"/>
    </location>
</feature>
<dbReference type="Proteomes" id="UP001163046">
    <property type="component" value="Unassembled WGS sequence"/>
</dbReference>
<feature type="transmembrane region" description="Helical" evidence="6">
    <location>
        <begin position="250"/>
        <end position="273"/>
    </location>
</feature>
<dbReference type="PROSITE" id="PS50850">
    <property type="entry name" value="MFS"/>
    <property type="match status" value="1"/>
</dbReference>
<evidence type="ECO:0000259" key="7">
    <source>
        <dbReference type="PROSITE" id="PS50850"/>
    </source>
</evidence>
<evidence type="ECO:0000313" key="8">
    <source>
        <dbReference type="EMBL" id="KAJ7356271.1"/>
    </source>
</evidence>
<dbReference type="InterPro" id="IPR011701">
    <property type="entry name" value="MFS"/>
</dbReference>
<evidence type="ECO:0000313" key="9">
    <source>
        <dbReference type="Proteomes" id="UP001163046"/>
    </source>
</evidence>
<sequence length="298" mass="31875">MGSINEANDEKGYETTLHAEVNKCSDVQKTNSSHEETSTFWTLHKICLIAQLCLINFVMFGAVSIISPFLPTEALDRDVSNTMVGIIFGSYPFTVFIFSPIFGRLISNCGQFRVLICGLIAESIALFLFGLCELLSDASAFSTLCLVLRITSAIGGAALETATFSIALEEFPDDLAVVTGVMETFTGVGFAMGPALGGLLYAAGGFKLPFIVMGCLMIAVTPIFFLTLAKNQAGSSFGFLDPILGPHLQLVFGMTVTAVGLVFFIQSGAYAVLTPIIGWFTDKTVSVGSIWVLVNNLH</sequence>
<keyword evidence="3 6" id="KW-0812">Transmembrane</keyword>
<dbReference type="AlphaFoldDB" id="A0A9X0CKP0"/>
<dbReference type="Pfam" id="PF07690">
    <property type="entry name" value="MFS_1"/>
    <property type="match status" value="1"/>
</dbReference>
<feature type="transmembrane region" description="Helical" evidence="6">
    <location>
        <begin position="208"/>
        <end position="229"/>
    </location>
</feature>
<dbReference type="PANTHER" id="PTHR23506:SF26">
    <property type="entry name" value="MFS-TYPE TRANSPORTER SLC18B1"/>
    <property type="match status" value="1"/>
</dbReference>
<reference evidence="8" key="1">
    <citation type="submission" date="2023-01" db="EMBL/GenBank/DDBJ databases">
        <title>Genome assembly of the deep-sea coral Lophelia pertusa.</title>
        <authorList>
            <person name="Herrera S."/>
            <person name="Cordes E."/>
        </authorList>
    </citation>
    <scope>NUCLEOTIDE SEQUENCE</scope>
    <source>
        <strain evidence="8">USNM1676648</strain>
        <tissue evidence="8">Polyp</tissue>
    </source>
</reference>
<comment type="caution">
    <text evidence="8">The sequence shown here is derived from an EMBL/GenBank/DDBJ whole genome shotgun (WGS) entry which is preliminary data.</text>
</comment>
<dbReference type="InterPro" id="IPR020846">
    <property type="entry name" value="MFS_dom"/>
</dbReference>
<dbReference type="InterPro" id="IPR050930">
    <property type="entry name" value="MFS_Vesicular_Transporter"/>
</dbReference>
<dbReference type="SUPFAM" id="SSF103473">
    <property type="entry name" value="MFS general substrate transporter"/>
    <property type="match status" value="1"/>
</dbReference>
<dbReference type="EMBL" id="MU827323">
    <property type="protein sequence ID" value="KAJ7356271.1"/>
    <property type="molecule type" value="Genomic_DNA"/>
</dbReference>
<organism evidence="8 9">
    <name type="scientific">Desmophyllum pertusum</name>
    <dbReference type="NCBI Taxonomy" id="174260"/>
    <lineage>
        <taxon>Eukaryota</taxon>
        <taxon>Metazoa</taxon>
        <taxon>Cnidaria</taxon>
        <taxon>Anthozoa</taxon>
        <taxon>Hexacorallia</taxon>
        <taxon>Scleractinia</taxon>
        <taxon>Caryophylliina</taxon>
        <taxon>Caryophylliidae</taxon>
        <taxon>Desmophyllum</taxon>
    </lineage>
</organism>
<feature type="transmembrane region" description="Helical" evidence="6">
    <location>
        <begin position="114"/>
        <end position="136"/>
    </location>
</feature>
<evidence type="ECO:0000256" key="3">
    <source>
        <dbReference type="ARBA" id="ARBA00022692"/>
    </source>
</evidence>
<proteinExistence type="predicted"/>
<feature type="transmembrane region" description="Helical" evidence="6">
    <location>
        <begin position="82"/>
        <end position="102"/>
    </location>
</feature>
<comment type="subcellular location">
    <subcellularLocation>
        <location evidence="1">Membrane</location>
        <topology evidence="1">Multi-pass membrane protein</topology>
    </subcellularLocation>
</comment>
<dbReference type="OrthoDB" id="5985622at2759"/>
<protein>
    <recommendedName>
        <fullName evidence="7">Major facilitator superfamily (MFS) profile domain-containing protein</fullName>
    </recommendedName>
</protein>
<evidence type="ECO:0000256" key="6">
    <source>
        <dbReference type="SAM" id="Phobius"/>
    </source>
</evidence>
<dbReference type="GO" id="GO:0022857">
    <property type="term" value="F:transmembrane transporter activity"/>
    <property type="evidence" value="ECO:0007669"/>
    <property type="project" value="InterPro"/>
</dbReference>
<evidence type="ECO:0000256" key="4">
    <source>
        <dbReference type="ARBA" id="ARBA00022989"/>
    </source>
</evidence>
<keyword evidence="2" id="KW-0813">Transport</keyword>
<name>A0A9X0CKP0_9CNID</name>
<evidence type="ECO:0000256" key="2">
    <source>
        <dbReference type="ARBA" id="ARBA00022448"/>
    </source>
</evidence>
<feature type="transmembrane region" description="Helical" evidence="6">
    <location>
        <begin position="148"/>
        <end position="168"/>
    </location>
</feature>